<reference evidence="2 3" key="1">
    <citation type="submission" date="2014-02" db="EMBL/GenBank/DDBJ databases">
        <title>Whole genome shotgun sequence of Rhodococcus wratislaviensis NBRC 100605.</title>
        <authorList>
            <person name="Hosoyama A."/>
            <person name="Tsuchikane K."/>
            <person name="Yoshida I."/>
            <person name="Ohji S."/>
            <person name="Ichikawa N."/>
            <person name="Yamazoe A."/>
            <person name="Fujita N."/>
        </authorList>
    </citation>
    <scope>NUCLEOTIDE SEQUENCE [LARGE SCALE GENOMIC DNA]</scope>
    <source>
        <strain evidence="2 3">NBRC 100605</strain>
    </source>
</reference>
<evidence type="ECO:0000259" key="1">
    <source>
        <dbReference type="PROSITE" id="PS50943"/>
    </source>
</evidence>
<proteinExistence type="predicted"/>
<dbReference type="RefSeq" id="WP_037236346.1">
    <property type="nucleotide sequence ID" value="NZ_BAWF01000040.1"/>
</dbReference>
<dbReference type="AlphaFoldDB" id="X0Q8Y1"/>
<gene>
    <name evidence="2" type="ORF">RW1_040_00330</name>
</gene>
<dbReference type="GO" id="GO:0003677">
    <property type="term" value="F:DNA binding"/>
    <property type="evidence" value="ECO:0007669"/>
    <property type="project" value="InterPro"/>
</dbReference>
<organism evidence="2 3">
    <name type="scientific">Rhodococcus wratislaviensis NBRC 100605</name>
    <dbReference type="NCBI Taxonomy" id="1219028"/>
    <lineage>
        <taxon>Bacteria</taxon>
        <taxon>Bacillati</taxon>
        <taxon>Actinomycetota</taxon>
        <taxon>Actinomycetes</taxon>
        <taxon>Mycobacteriales</taxon>
        <taxon>Nocardiaceae</taxon>
        <taxon>Rhodococcus</taxon>
    </lineage>
</organism>
<name>X0Q8Y1_RHOWR</name>
<comment type="caution">
    <text evidence="2">The sequence shown here is derived from an EMBL/GenBank/DDBJ whole genome shotgun (WGS) entry which is preliminary data.</text>
</comment>
<dbReference type="EMBL" id="BAWF01000040">
    <property type="protein sequence ID" value="GAF47371.1"/>
    <property type="molecule type" value="Genomic_DNA"/>
</dbReference>
<dbReference type="InterPro" id="IPR001387">
    <property type="entry name" value="Cro/C1-type_HTH"/>
</dbReference>
<accession>X0Q8Y1</accession>
<evidence type="ECO:0000313" key="3">
    <source>
        <dbReference type="Proteomes" id="UP000019491"/>
    </source>
</evidence>
<dbReference type="Proteomes" id="UP000019491">
    <property type="component" value="Unassembled WGS sequence"/>
</dbReference>
<keyword evidence="3" id="KW-1185">Reference proteome</keyword>
<dbReference type="Pfam" id="PF01381">
    <property type="entry name" value="HTH_3"/>
    <property type="match status" value="1"/>
</dbReference>
<dbReference type="OrthoDB" id="7064118at2"/>
<dbReference type="PROSITE" id="PS50943">
    <property type="entry name" value="HTH_CROC1"/>
    <property type="match status" value="1"/>
</dbReference>
<dbReference type="CDD" id="cd00093">
    <property type="entry name" value="HTH_XRE"/>
    <property type="match status" value="1"/>
</dbReference>
<dbReference type="SUPFAM" id="SSF47413">
    <property type="entry name" value="lambda repressor-like DNA-binding domains"/>
    <property type="match status" value="1"/>
</dbReference>
<dbReference type="InterPro" id="IPR010982">
    <property type="entry name" value="Lambda_DNA-bd_dom_sf"/>
</dbReference>
<evidence type="ECO:0000313" key="2">
    <source>
        <dbReference type="EMBL" id="GAF47371.1"/>
    </source>
</evidence>
<feature type="domain" description="HTH cro/C1-type" evidence="1">
    <location>
        <begin position="15"/>
        <end position="47"/>
    </location>
</feature>
<dbReference type="Gene3D" id="1.10.260.40">
    <property type="entry name" value="lambda repressor-like DNA-binding domains"/>
    <property type="match status" value="1"/>
</dbReference>
<sequence>MTATNPVWINLGRIVRQALKDHSRTQRELGEFLGISQSTVQRRLSGEIGFTYGELIYTGEWLDLEPSWEWLDKAEHQATRGRTVSR</sequence>
<protein>
    <recommendedName>
        <fullName evidence="1">HTH cro/C1-type domain-containing protein</fullName>
    </recommendedName>
</protein>